<proteinExistence type="predicted"/>
<dbReference type="Pfam" id="PF07394">
    <property type="entry name" value="DUF1501"/>
    <property type="match status" value="1"/>
</dbReference>
<dbReference type="Proteomes" id="UP000241222">
    <property type="component" value="Unassembled WGS sequence"/>
</dbReference>
<evidence type="ECO:0000256" key="1">
    <source>
        <dbReference type="SAM" id="SignalP"/>
    </source>
</evidence>
<evidence type="ECO:0000313" key="2">
    <source>
        <dbReference type="EMBL" id="PSU35525.1"/>
    </source>
</evidence>
<dbReference type="PANTHER" id="PTHR43737:SF1">
    <property type="entry name" value="DUF1501 DOMAIN-CONTAINING PROTEIN"/>
    <property type="match status" value="1"/>
</dbReference>
<protein>
    <recommendedName>
        <fullName evidence="4">Tat pathway signal protein</fullName>
    </recommendedName>
</protein>
<accession>A0A2T3J2L3</accession>
<reference evidence="2 3" key="1">
    <citation type="submission" date="2018-03" db="EMBL/GenBank/DDBJ databases">
        <title>Whole genome sequencing of Histamine producing bacteria.</title>
        <authorList>
            <person name="Butler K."/>
        </authorList>
    </citation>
    <scope>NUCLEOTIDE SEQUENCE [LARGE SCALE GENOMIC DNA]</scope>
    <source>
        <strain evidence="2 3">JCM 13586</strain>
    </source>
</reference>
<feature type="chain" id="PRO_5015653380" description="Tat pathway signal protein" evidence="1">
    <location>
        <begin position="36"/>
        <end position="437"/>
    </location>
</feature>
<evidence type="ECO:0008006" key="4">
    <source>
        <dbReference type="Google" id="ProtNLM"/>
    </source>
</evidence>
<dbReference type="InterPro" id="IPR006311">
    <property type="entry name" value="TAT_signal"/>
</dbReference>
<keyword evidence="1" id="KW-0732">Signal</keyword>
<organism evidence="2 3">
    <name type="scientific">Photobacterium lutimaris</name>
    <dbReference type="NCBI Taxonomy" id="388278"/>
    <lineage>
        <taxon>Bacteria</taxon>
        <taxon>Pseudomonadati</taxon>
        <taxon>Pseudomonadota</taxon>
        <taxon>Gammaproteobacteria</taxon>
        <taxon>Vibrionales</taxon>
        <taxon>Vibrionaceae</taxon>
        <taxon>Photobacterium</taxon>
    </lineage>
</organism>
<dbReference type="OrthoDB" id="9779968at2"/>
<comment type="caution">
    <text evidence="2">The sequence shown here is derived from an EMBL/GenBank/DDBJ whole genome shotgun (WGS) entry which is preliminary data.</text>
</comment>
<keyword evidence="3" id="KW-1185">Reference proteome</keyword>
<feature type="signal peptide" evidence="1">
    <location>
        <begin position="1"/>
        <end position="35"/>
    </location>
</feature>
<sequence>MMMKLSRRRFLQHSALMTGATTMPLAFSLSNKAYAAEDYKALVCVFLRGGNDSFNMMMAGDDDLYGKYAARRPNIAIDKASLLMTGKTDSNGVPIGLHPNMPGIQSLFQDGLAAGLINIGTLVGPTGSGAPNPTGLFNHSKQQYAWESTWHSNAYAAYGWGGLLMDLLAQGGAIPELVSLGGNSWLSGMNVSDLRTNTQGSVSAVNAFSASGTLETEYNEMVDEVYLSPFHQQYLKQHGDFLAPYNNFRSLIDSTELDPIINRNSSIGSQLSAVKRIIDASVASGSVGRQVFIVNQGGYDTHKNQVPRHQSLYGQLDTALTEFTQAQGSLQSNVTSFTMSDFGRTMHNNANDGTDHGWGSNQLVIGGSVLSGCYGAYPDFSVGSADDNGKGRLIPTLAHEQMAATLASWFGVSDAGVQTVFPTTSANFGTMNLGFMG</sequence>
<dbReference type="AlphaFoldDB" id="A0A2T3J2L3"/>
<dbReference type="PROSITE" id="PS51318">
    <property type="entry name" value="TAT"/>
    <property type="match status" value="1"/>
</dbReference>
<gene>
    <name evidence="2" type="ORF">C9I99_00450</name>
</gene>
<name>A0A2T3J2L3_9GAMM</name>
<dbReference type="EMBL" id="PYMH01000001">
    <property type="protein sequence ID" value="PSU35525.1"/>
    <property type="molecule type" value="Genomic_DNA"/>
</dbReference>
<evidence type="ECO:0000313" key="3">
    <source>
        <dbReference type="Proteomes" id="UP000241222"/>
    </source>
</evidence>
<dbReference type="RefSeq" id="WP_107346881.1">
    <property type="nucleotide sequence ID" value="NZ_PYMH01000001.1"/>
</dbReference>
<dbReference type="InterPro" id="IPR010869">
    <property type="entry name" value="DUF1501"/>
</dbReference>
<dbReference type="PANTHER" id="PTHR43737">
    <property type="entry name" value="BLL7424 PROTEIN"/>
    <property type="match status" value="1"/>
</dbReference>